<proteinExistence type="predicted"/>
<evidence type="ECO:0000313" key="2">
    <source>
        <dbReference type="Proteomes" id="UP000305792"/>
    </source>
</evidence>
<dbReference type="AlphaFoldDB" id="A0A4S8PCL3"/>
<comment type="caution">
    <text evidence="1">The sequence shown here is derived from an EMBL/GenBank/DDBJ whole genome shotgun (WGS) entry which is preliminary data.</text>
</comment>
<dbReference type="Proteomes" id="UP000305792">
    <property type="component" value="Unassembled WGS sequence"/>
</dbReference>
<dbReference type="EMBL" id="STGX01000016">
    <property type="protein sequence ID" value="THV26024.1"/>
    <property type="molecule type" value="Genomic_DNA"/>
</dbReference>
<reference evidence="1 2" key="1">
    <citation type="journal article" date="2018" name="Int. J. Syst. Evol. Microbiol.">
        <title>Glycomyces paridis sp. nov., isolated from the medicinal plant Paris polyphylla.</title>
        <authorList>
            <person name="Fang X.M."/>
            <person name="Bai J.L."/>
            <person name="Su J."/>
            <person name="Zhao L.L."/>
            <person name="Liu H.Y."/>
            <person name="Ma B.P."/>
            <person name="Zhang Y.Q."/>
            <person name="Yu L.Y."/>
        </authorList>
    </citation>
    <scope>NUCLEOTIDE SEQUENCE [LARGE SCALE GENOMIC DNA]</scope>
    <source>
        <strain evidence="1 2">CPCC 204357</strain>
    </source>
</reference>
<dbReference type="RefSeq" id="WP_136531472.1">
    <property type="nucleotide sequence ID" value="NZ_STGX01000016.1"/>
</dbReference>
<dbReference type="OrthoDB" id="8910160at2"/>
<gene>
    <name evidence="1" type="ORF">E9998_20045</name>
</gene>
<keyword evidence="2" id="KW-1185">Reference proteome</keyword>
<evidence type="ECO:0000313" key="1">
    <source>
        <dbReference type="EMBL" id="THV26024.1"/>
    </source>
</evidence>
<sequence>MSATRVYLREKGGPAVPYTALIGREETLVRYQSVIDPARHFDVVRVPHRGDLEWLGEWHRSWSDEARDRFIADVRALPHD</sequence>
<organism evidence="1 2">
    <name type="scientific">Glycomyces paridis</name>
    <dbReference type="NCBI Taxonomy" id="2126555"/>
    <lineage>
        <taxon>Bacteria</taxon>
        <taxon>Bacillati</taxon>
        <taxon>Actinomycetota</taxon>
        <taxon>Actinomycetes</taxon>
        <taxon>Glycomycetales</taxon>
        <taxon>Glycomycetaceae</taxon>
        <taxon>Glycomyces</taxon>
    </lineage>
</organism>
<accession>A0A4S8PCL3</accession>
<name>A0A4S8PCL3_9ACTN</name>
<protein>
    <submittedName>
        <fullName evidence="1">Uncharacterized protein</fullName>
    </submittedName>
</protein>